<gene>
    <name evidence="2" type="ORF">GLOINDRAFT_84067</name>
</gene>
<organism evidence="2">
    <name type="scientific">Rhizophagus irregularis (strain DAOM 181602 / DAOM 197198 / MUCL 43194)</name>
    <name type="common">Arbuscular mycorrhizal fungus</name>
    <name type="synonym">Glomus intraradices</name>
    <dbReference type="NCBI Taxonomy" id="747089"/>
    <lineage>
        <taxon>Eukaryota</taxon>
        <taxon>Fungi</taxon>
        <taxon>Fungi incertae sedis</taxon>
        <taxon>Mucoromycota</taxon>
        <taxon>Glomeromycotina</taxon>
        <taxon>Glomeromycetes</taxon>
        <taxon>Glomerales</taxon>
        <taxon>Glomeraceae</taxon>
        <taxon>Rhizophagus</taxon>
    </lineage>
</organism>
<feature type="coiled-coil region" evidence="1">
    <location>
        <begin position="4"/>
        <end position="84"/>
    </location>
</feature>
<dbReference type="VEuPathDB" id="FungiDB:RhiirFUN_000276"/>
<name>U9UIQ1_RHIID</name>
<accession>U9UIQ1</accession>
<evidence type="ECO:0000256" key="1">
    <source>
        <dbReference type="SAM" id="Coils"/>
    </source>
</evidence>
<dbReference type="EMBL" id="KI278175">
    <property type="protein sequence ID" value="ESA19522.1"/>
    <property type="molecule type" value="Genomic_DNA"/>
</dbReference>
<dbReference type="AlphaFoldDB" id="U9UIQ1"/>
<proteinExistence type="predicted"/>
<sequence length="243" mass="29031">MLLYVNLQEEYKTLINKYNNETNQHKIIVEKLKRDIKGIEEKYQNQIIDNQRYQNKIKLQEPRINQLQQDVKLKENQLKKYRIGNDEIAHVATTKLRQYIYSILNNRGFANIYGEDHITYEHPFIAYYKEELDKTMNELRIVKGQEKIASENLAAIIICEVTKIFWFRLKIHESVIQYVWIPCDVQVNEVFMEGNNFDDDNDNDNLYVGLCYFPLIGRDLTSSNNREVYSLAKVFVQRNQHQI</sequence>
<protein>
    <submittedName>
        <fullName evidence="2">Uncharacterized protein</fullName>
    </submittedName>
</protein>
<evidence type="ECO:0000313" key="2">
    <source>
        <dbReference type="EMBL" id="ESA19522.1"/>
    </source>
</evidence>
<dbReference type="HOGENOM" id="CLU_1143049_0_0_1"/>
<reference evidence="2" key="1">
    <citation type="submission" date="2013-07" db="EMBL/GenBank/DDBJ databases">
        <title>The genome of an arbuscular mycorrhizal fungus provides insights into the evolution of the oldest plant symbiosis.</title>
        <authorList>
            <consortium name="DOE Joint Genome Institute"/>
            <person name="Tisserant E."/>
            <person name="Malbreil M."/>
            <person name="Kuo A."/>
            <person name="Kohler A."/>
            <person name="Symeonidi A."/>
            <person name="Balestrini R."/>
            <person name="Charron P."/>
            <person name="Duensing N."/>
            <person name="Frei-dit-Frey N."/>
            <person name="Gianinazzi-Pearson V."/>
            <person name="Gilbert B."/>
            <person name="Handa Y."/>
            <person name="Hijri M."/>
            <person name="Kaul R."/>
            <person name="Kawaguchi M."/>
            <person name="Krajinski F."/>
            <person name="Lammers P."/>
            <person name="Lapierre D."/>
            <person name="Masclaux F.G."/>
            <person name="Murat C."/>
            <person name="Morin E."/>
            <person name="Ndikumana S."/>
            <person name="Pagni M."/>
            <person name="Petitpierre D."/>
            <person name="Requena N."/>
            <person name="Rosikiewicz P."/>
            <person name="Riley R."/>
            <person name="Saito K."/>
            <person name="San Clemente H."/>
            <person name="Shapiro H."/>
            <person name="van Tuinen D."/>
            <person name="Becard G."/>
            <person name="Bonfante P."/>
            <person name="Paszkowski U."/>
            <person name="Shachar-Hill Y."/>
            <person name="Young J.P."/>
            <person name="Sanders I.R."/>
            <person name="Henrissat B."/>
            <person name="Rensing S.A."/>
            <person name="Grigoriev I.V."/>
            <person name="Corradi N."/>
            <person name="Roux C."/>
            <person name="Martin F."/>
        </authorList>
    </citation>
    <scope>NUCLEOTIDE SEQUENCE</scope>
    <source>
        <strain evidence="2">DAOM 197198</strain>
    </source>
</reference>
<keyword evidence="1" id="KW-0175">Coiled coil</keyword>